<accession>A0A9P0DSK7</accession>
<organism evidence="2 3">
    <name type="scientific">Phaedon cochleariae</name>
    <name type="common">Mustard beetle</name>
    <dbReference type="NCBI Taxonomy" id="80249"/>
    <lineage>
        <taxon>Eukaryota</taxon>
        <taxon>Metazoa</taxon>
        <taxon>Ecdysozoa</taxon>
        <taxon>Arthropoda</taxon>
        <taxon>Hexapoda</taxon>
        <taxon>Insecta</taxon>
        <taxon>Pterygota</taxon>
        <taxon>Neoptera</taxon>
        <taxon>Endopterygota</taxon>
        <taxon>Coleoptera</taxon>
        <taxon>Polyphaga</taxon>
        <taxon>Cucujiformia</taxon>
        <taxon>Chrysomeloidea</taxon>
        <taxon>Chrysomelidae</taxon>
        <taxon>Chrysomelinae</taxon>
        <taxon>Chrysomelini</taxon>
        <taxon>Phaedon</taxon>
    </lineage>
</organism>
<dbReference type="PANTHER" id="PTHR12829:SF4">
    <property type="entry name" value="N(6)-ADENINE-SPECIFIC METHYLTRANSFERASE METTL4"/>
    <property type="match status" value="1"/>
</dbReference>
<reference evidence="2" key="1">
    <citation type="submission" date="2022-01" db="EMBL/GenBank/DDBJ databases">
        <authorList>
            <person name="King R."/>
        </authorList>
    </citation>
    <scope>NUCLEOTIDE SEQUENCE</scope>
</reference>
<dbReference type="PANTHER" id="PTHR12829">
    <property type="entry name" value="N6-ADENOSINE-METHYLTRANSFERASE"/>
    <property type="match status" value="1"/>
</dbReference>
<dbReference type="InterPro" id="IPR029063">
    <property type="entry name" value="SAM-dependent_MTases_sf"/>
</dbReference>
<dbReference type="Pfam" id="PF05063">
    <property type="entry name" value="MT-A70"/>
    <property type="match status" value="1"/>
</dbReference>
<evidence type="ECO:0000256" key="1">
    <source>
        <dbReference type="PROSITE-ProRule" id="PRU00489"/>
    </source>
</evidence>
<dbReference type="AlphaFoldDB" id="A0A9P0DSK7"/>
<evidence type="ECO:0008006" key="4">
    <source>
        <dbReference type="Google" id="ProtNLM"/>
    </source>
</evidence>
<comment type="similarity">
    <text evidence="1">Belongs to the MT-A70-like family.</text>
</comment>
<dbReference type="EMBL" id="OU896713">
    <property type="protein sequence ID" value="CAH1176496.1"/>
    <property type="molecule type" value="Genomic_DNA"/>
</dbReference>
<dbReference type="OrthoDB" id="6770873at2759"/>
<proteinExistence type="inferred from homology"/>
<dbReference type="Gene3D" id="3.40.50.150">
    <property type="entry name" value="Vaccinia Virus protein VP39"/>
    <property type="match status" value="1"/>
</dbReference>
<reference evidence="2" key="2">
    <citation type="submission" date="2022-10" db="EMBL/GenBank/DDBJ databases">
        <authorList>
            <consortium name="ENA_rothamsted_submissions"/>
            <consortium name="culmorum"/>
            <person name="King R."/>
        </authorList>
    </citation>
    <scope>NUCLEOTIDE SEQUENCE</scope>
</reference>
<dbReference type="GO" id="GO:0008168">
    <property type="term" value="F:methyltransferase activity"/>
    <property type="evidence" value="ECO:0007669"/>
    <property type="project" value="TreeGrafter"/>
</dbReference>
<dbReference type="Proteomes" id="UP001153737">
    <property type="component" value="Chromosome 7"/>
</dbReference>
<dbReference type="SUPFAM" id="SSF53335">
    <property type="entry name" value="S-adenosyl-L-methionine-dependent methyltransferases"/>
    <property type="match status" value="1"/>
</dbReference>
<gene>
    <name evidence="2" type="ORF">PHAECO_LOCUS10663</name>
</gene>
<sequence>MFAAPRVGSVGTLLQIIYILHEKSSVCYVMMSKIFQNEYGIYISHKLYLDSIYDNVNGESYSVRESLFNICNPYKIEKVHKENHINDDHLQKEHENVRRKFHLFISDREIVNLFLKEVTNSKNNNNHTALKTADLIYEESGKHKVENAFGANTGPAVKKMVNLSIYLFPENSTFYAKDVRHIHEHLQSNYFDFILLDPPWWNKYIRRKRKKSNDAYNMMFNLDLKNIPIENIMKPNGLVAVWCTNSEQNFNYLVNIIFPKWNIQYIGKWYWMKITNQGKPVCPFSEPPGKQPYEKIVFGCTERSQPNPKDGQLVVSVPSAIHSHKPPLIEIMQDFLPANPVCLEIFARYLLPGWTSYGNEVLRLQHESMFSNS</sequence>
<dbReference type="PROSITE" id="PS51143">
    <property type="entry name" value="MT_A70"/>
    <property type="match status" value="1"/>
</dbReference>
<dbReference type="InterPro" id="IPR007757">
    <property type="entry name" value="MT-A70-like"/>
</dbReference>
<dbReference type="GO" id="GO:0005634">
    <property type="term" value="C:nucleus"/>
    <property type="evidence" value="ECO:0007669"/>
    <property type="project" value="TreeGrafter"/>
</dbReference>
<name>A0A9P0DSK7_PHACE</name>
<evidence type="ECO:0000313" key="3">
    <source>
        <dbReference type="Proteomes" id="UP001153737"/>
    </source>
</evidence>
<evidence type="ECO:0000313" key="2">
    <source>
        <dbReference type="EMBL" id="CAH1176496.1"/>
    </source>
</evidence>
<keyword evidence="3" id="KW-1185">Reference proteome</keyword>
<protein>
    <recommendedName>
        <fullName evidence="4">Methyltransferase-like protein 4</fullName>
    </recommendedName>
</protein>